<comment type="caution">
    <text evidence="1">The sequence shown here is derived from an EMBL/GenBank/DDBJ whole genome shotgun (WGS) entry which is preliminary data.</text>
</comment>
<name>A0A1H8BQX1_9MICO</name>
<dbReference type="RefSeq" id="WP_092106980.1">
    <property type="nucleotide sequence ID" value="NZ_FOCN01000002.1"/>
</dbReference>
<evidence type="ECO:0000313" key="2">
    <source>
        <dbReference type="Proteomes" id="UP000297654"/>
    </source>
</evidence>
<evidence type="ECO:0008006" key="3">
    <source>
        <dbReference type="Google" id="ProtNLM"/>
    </source>
</evidence>
<keyword evidence="2" id="KW-1185">Reference proteome</keyword>
<evidence type="ECO:0000313" key="1">
    <source>
        <dbReference type="EMBL" id="TFB89103.1"/>
    </source>
</evidence>
<dbReference type="AlphaFoldDB" id="A0A1H8BQX1"/>
<organism evidence="1 2">
    <name type="scientific">Cryobacterium luteum</name>
    <dbReference type="NCBI Taxonomy" id="1424661"/>
    <lineage>
        <taxon>Bacteria</taxon>
        <taxon>Bacillati</taxon>
        <taxon>Actinomycetota</taxon>
        <taxon>Actinomycetes</taxon>
        <taxon>Micrococcales</taxon>
        <taxon>Microbacteriaceae</taxon>
        <taxon>Cryobacterium</taxon>
    </lineage>
</organism>
<gene>
    <name evidence="1" type="ORF">E3O10_09385</name>
</gene>
<dbReference type="EMBL" id="SOFF01000030">
    <property type="protein sequence ID" value="TFB89103.1"/>
    <property type="molecule type" value="Genomic_DNA"/>
</dbReference>
<dbReference type="STRING" id="1424661.SAMN05216281_10272"/>
<sequence>MSTIKQPVGRQSSKVYRRRRFVVGLGLLAVLVILFLIIVQPGASKGDANAPKTPAADSAESAAPTDAATTIPETATAVDGAACDPSAVQVAAITDATSYAADALPQLSLSLTNIGTTDCVINAGNARQVFTVMSGSDVYWTSTDCQTNPIDAQVTLKPGVVMPLATPITWDRTRSAVDTCEAESRTAVPAGGASYYLHVTVDGIEAADPALMILN</sequence>
<accession>A0A1H8BQX1</accession>
<proteinExistence type="predicted"/>
<reference evidence="1 2" key="1">
    <citation type="submission" date="2019-03" db="EMBL/GenBank/DDBJ databases">
        <title>Genomics of glacier-inhabiting Cryobacterium strains.</title>
        <authorList>
            <person name="Liu Q."/>
            <person name="Xin Y.-H."/>
        </authorList>
    </citation>
    <scope>NUCLEOTIDE SEQUENCE [LARGE SCALE GENOMIC DNA]</scope>
    <source>
        <strain evidence="1 2">Hh15</strain>
    </source>
</reference>
<dbReference type="Proteomes" id="UP000297654">
    <property type="component" value="Unassembled WGS sequence"/>
</dbReference>
<protein>
    <recommendedName>
        <fullName evidence="3">DUF4232 domain-containing protein</fullName>
    </recommendedName>
</protein>
<dbReference type="OrthoDB" id="5189092at2"/>